<dbReference type="PANTHER" id="PTHR11516:SF41">
    <property type="entry name" value="3-METHYL-2-OXOBUTANOATE DEHYDROGENASE SUBUNIT ALPHA"/>
    <property type="match status" value="1"/>
</dbReference>
<gene>
    <name evidence="5" type="ORF">METZ01_LOCUS1591</name>
</gene>
<keyword evidence="3" id="KW-0786">Thiamine pyrophosphate</keyword>
<dbReference type="SUPFAM" id="SSF52518">
    <property type="entry name" value="Thiamin diphosphate-binding fold (THDP-binding)"/>
    <property type="match status" value="1"/>
</dbReference>
<dbReference type="InterPro" id="IPR001017">
    <property type="entry name" value="DH_E1"/>
</dbReference>
<organism evidence="5">
    <name type="scientific">marine metagenome</name>
    <dbReference type="NCBI Taxonomy" id="408172"/>
    <lineage>
        <taxon>unclassified sequences</taxon>
        <taxon>metagenomes</taxon>
        <taxon>ecological metagenomes</taxon>
    </lineage>
</organism>
<dbReference type="Pfam" id="PF00676">
    <property type="entry name" value="E1_dh"/>
    <property type="match status" value="1"/>
</dbReference>
<evidence type="ECO:0000259" key="4">
    <source>
        <dbReference type="Pfam" id="PF00676"/>
    </source>
</evidence>
<accession>A0A381N2I0</accession>
<dbReference type="AlphaFoldDB" id="A0A381N2I0"/>
<feature type="domain" description="Dehydrogenase E1 component" evidence="4">
    <location>
        <begin position="5"/>
        <end position="126"/>
    </location>
</feature>
<dbReference type="Gene3D" id="3.40.50.970">
    <property type="match status" value="1"/>
</dbReference>
<dbReference type="InterPro" id="IPR050642">
    <property type="entry name" value="PDH_E1_Alpha_Subunit"/>
</dbReference>
<sequence length="135" mass="15086">MPVANVADRAPAFNIPSEIAFGNDIFEVRRVAKRAIDHARAGKGPYLVEFKTFRTHGHGEHDDMGYVDAELRAFWERRDPLRLFREYLCGADGFGEAAVQALDNECTEVIEAAVIWAEAQPEPDPESVGQRIFAP</sequence>
<evidence type="ECO:0000256" key="3">
    <source>
        <dbReference type="ARBA" id="ARBA00023052"/>
    </source>
</evidence>
<comment type="cofactor">
    <cofactor evidence="1">
        <name>thiamine diphosphate</name>
        <dbReference type="ChEBI" id="CHEBI:58937"/>
    </cofactor>
</comment>
<dbReference type="GO" id="GO:0006086">
    <property type="term" value="P:pyruvate decarboxylation to acetyl-CoA"/>
    <property type="evidence" value="ECO:0007669"/>
    <property type="project" value="TreeGrafter"/>
</dbReference>
<dbReference type="EMBL" id="UINC01000083">
    <property type="protein sequence ID" value="SUZ48737.1"/>
    <property type="molecule type" value="Genomic_DNA"/>
</dbReference>
<protein>
    <recommendedName>
        <fullName evidence="4">Dehydrogenase E1 component domain-containing protein</fullName>
    </recommendedName>
</protein>
<dbReference type="GO" id="GO:0004739">
    <property type="term" value="F:pyruvate dehydrogenase (acetyl-transferring) activity"/>
    <property type="evidence" value="ECO:0007669"/>
    <property type="project" value="TreeGrafter"/>
</dbReference>
<proteinExistence type="predicted"/>
<reference evidence="5" key="1">
    <citation type="submission" date="2018-05" db="EMBL/GenBank/DDBJ databases">
        <authorList>
            <person name="Lanie J.A."/>
            <person name="Ng W.-L."/>
            <person name="Kazmierczak K.M."/>
            <person name="Andrzejewski T.M."/>
            <person name="Davidsen T.M."/>
            <person name="Wayne K.J."/>
            <person name="Tettelin H."/>
            <person name="Glass J.I."/>
            <person name="Rusch D."/>
            <person name="Podicherti R."/>
            <person name="Tsui H.-C.T."/>
            <person name="Winkler M.E."/>
        </authorList>
    </citation>
    <scope>NUCLEOTIDE SEQUENCE</scope>
</reference>
<name>A0A381N2I0_9ZZZZ</name>
<evidence type="ECO:0000313" key="5">
    <source>
        <dbReference type="EMBL" id="SUZ48737.1"/>
    </source>
</evidence>
<dbReference type="PANTHER" id="PTHR11516">
    <property type="entry name" value="PYRUVATE DEHYDROGENASE E1 COMPONENT, ALPHA SUBUNIT BACTERIAL AND ORGANELLAR"/>
    <property type="match status" value="1"/>
</dbReference>
<evidence type="ECO:0000256" key="2">
    <source>
        <dbReference type="ARBA" id="ARBA00023002"/>
    </source>
</evidence>
<evidence type="ECO:0000256" key="1">
    <source>
        <dbReference type="ARBA" id="ARBA00001964"/>
    </source>
</evidence>
<dbReference type="InterPro" id="IPR029061">
    <property type="entry name" value="THDP-binding"/>
</dbReference>
<keyword evidence="2" id="KW-0560">Oxidoreductase</keyword>